<keyword evidence="2" id="KW-1185">Reference proteome</keyword>
<reference evidence="1 2" key="1">
    <citation type="submission" date="2017-12" db="EMBL/GenBank/DDBJ databases">
        <title>Complete genome sequence of Spiroplasma monobiae MQ-1 (ATCC 33825).</title>
        <authorList>
            <person name="Tsai Y.-M."/>
            <person name="Lo W.-S."/>
            <person name="Wu P.-S."/>
            <person name="Cho S.-T."/>
            <person name="Kuo C.-H."/>
        </authorList>
    </citation>
    <scope>NUCLEOTIDE SEQUENCE [LARGE SCALE GENOMIC DNA]</scope>
    <source>
        <strain evidence="1 2">MQ-1</strain>
    </source>
</reference>
<protein>
    <submittedName>
        <fullName evidence="1">Uncharacterized protein</fullName>
    </submittedName>
</protein>
<dbReference type="Proteomes" id="UP000234790">
    <property type="component" value="Chromosome"/>
</dbReference>
<dbReference type="AlphaFoldDB" id="A0A2K9LUP2"/>
<dbReference type="RefSeq" id="WP_101780819.1">
    <property type="nucleotide sequence ID" value="NZ_CP025543.1"/>
</dbReference>
<gene>
    <name evidence="1" type="ORF">SMONO_v1c05170</name>
</gene>
<proteinExistence type="predicted"/>
<dbReference type="EMBL" id="CP025543">
    <property type="protein sequence ID" value="AUM62766.1"/>
    <property type="molecule type" value="Genomic_DNA"/>
</dbReference>
<organism evidence="1 2">
    <name type="scientific">Spiroplasma monobiae MQ-1</name>
    <dbReference type="NCBI Taxonomy" id="1336748"/>
    <lineage>
        <taxon>Bacteria</taxon>
        <taxon>Bacillati</taxon>
        <taxon>Mycoplasmatota</taxon>
        <taxon>Mollicutes</taxon>
        <taxon>Entomoplasmatales</taxon>
        <taxon>Spiroplasmataceae</taxon>
        <taxon>Spiroplasma</taxon>
    </lineage>
</organism>
<accession>A0A2K9LUP2</accession>
<sequence>MKVFEKDIENILREANYDFDKKLTETEVSKLVDLVRSELLKKNFIDKHKRKKLVGLKNNVPLSIMQFDNLTSKTIKLKNNAYIKKIEEAKIGEFVIQFLIKNKDLRLKTTTIVEELKKQKNLVHKDYYNLRTRTYVYSVISNLRKQMEKDNFVNGYIVSKHNGNPGIDKVKKVDGWEYTESFIKIENYFKNEIDEYNSRAKSMEKKLLKFKEAKEI</sequence>
<name>A0A2K9LUP2_SPISQ</name>
<dbReference type="KEGG" id="smoo:SMONO_v1c05170"/>
<evidence type="ECO:0000313" key="1">
    <source>
        <dbReference type="EMBL" id="AUM62766.1"/>
    </source>
</evidence>
<evidence type="ECO:0000313" key="2">
    <source>
        <dbReference type="Proteomes" id="UP000234790"/>
    </source>
</evidence>